<dbReference type="Proteomes" id="UP000031656">
    <property type="component" value="Chromosome"/>
</dbReference>
<dbReference type="KEGG" id="goy:GLS_c12390"/>
<organism evidence="1 2">
    <name type="scientific">Gluconobacter oxydans DSM 3504</name>
    <dbReference type="NCBI Taxonomy" id="1288313"/>
    <lineage>
        <taxon>Bacteria</taxon>
        <taxon>Pseudomonadati</taxon>
        <taxon>Pseudomonadota</taxon>
        <taxon>Alphaproteobacteria</taxon>
        <taxon>Acetobacterales</taxon>
        <taxon>Acetobacteraceae</taxon>
        <taxon>Gluconobacter</taxon>
    </lineage>
</organism>
<dbReference type="EMBL" id="CP004373">
    <property type="protein sequence ID" value="AHK71136.1"/>
    <property type="molecule type" value="Genomic_DNA"/>
</dbReference>
<reference evidence="1 2" key="1">
    <citation type="journal article" date="2015" name="Appl. Microbiol. Biotechnol.">
        <title>The consequence of an additional NADH dehydrogenase paralog on the growth of Gluconobacter oxydans DSM3504.</title>
        <authorList>
            <person name="Kostner D."/>
            <person name="Luchterhand B."/>
            <person name="Junker A."/>
            <person name="Volland S."/>
            <person name="Daniel R."/>
            <person name="Buchs J."/>
            <person name="Liebl W."/>
            <person name="Ehrenreich A."/>
        </authorList>
    </citation>
    <scope>NUCLEOTIDE SEQUENCE [LARGE SCALE GENOMIC DNA]</scope>
    <source>
        <strain evidence="1">DSM 3504</strain>
    </source>
</reference>
<evidence type="ECO:0000313" key="1">
    <source>
        <dbReference type="EMBL" id="AHK71136.1"/>
    </source>
</evidence>
<protein>
    <submittedName>
        <fullName evidence="1">Uncharacterized protein</fullName>
    </submittedName>
</protein>
<dbReference type="AlphaFoldDB" id="A0A067Z297"/>
<accession>A0A067Z297</accession>
<proteinExistence type="predicted"/>
<evidence type="ECO:0000313" key="2">
    <source>
        <dbReference type="Proteomes" id="UP000031656"/>
    </source>
</evidence>
<sequence>MRSVIYHDVWRAKFYDKLLSEQGIIQVSGPEGDLILIFVPVGEANNF</sequence>
<gene>
    <name evidence="1" type="ORF">GLS_c12390</name>
</gene>
<dbReference type="HOGENOM" id="CLU_3168603_0_0_5"/>
<name>A0A067Z297_GLUOY</name>